<comment type="caution">
    <text evidence="5">The sequence shown here is derived from an EMBL/GenBank/DDBJ whole genome shotgun (WGS) entry which is preliminary data.</text>
</comment>
<feature type="transmembrane region" description="Helical" evidence="4">
    <location>
        <begin position="295"/>
        <end position="328"/>
    </location>
</feature>
<dbReference type="PANTHER" id="PTHR43630">
    <property type="entry name" value="POLY-BETA-1,6-N-ACETYL-D-GLUCOSAMINE SYNTHASE"/>
    <property type="match status" value="1"/>
</dbReference>
<accession>A0A1F5Z605</accession>
<feature type="transmembrane region" description="Helical" evidence="4">
    <location>
        <begin position="348"/>
        <end position="372"/>
    </location>
</feature>
<comment type="similarity">
    <text evidence="1">Belongs to the glycosyltransferase 2 family.</text>
</comment>
<organism evidence="5 6">
    <name type="scientific">Candidatus Gottesmanbacteria bacterium RIFCSPHIGHO2_01_FULL_40_15</name>
    <dbReference type="NCBI Taxonomy" id="1798376"/>
    <lineage>
        <taxon>Bacteria</taxon>
        <taxon>Candidatus Gottesmaniibacteriota</taxon>
    </lineage>
</organism>
<evidence type="ECO:0000256" key="4">
    <source>
        <dbReference type="SAM" id="Phobius"/>
    </source>
</evidence>
<dbReference type="CDD" id="cd06423">
    <property type="entry name" value="CESA_like"/>
    <property type="match status" value="1"/>
</dbReference>
<keyword evidence="4" id="KW-1133">Transmembrane helix</keyword>
<dbReference type="InterPro" id="IPR029044">
    <property type="entry name" value="Nucleotide-diphossugar_trans"/>
</dbReference>
<evidence type="ECO:0000256" key="3">
    <source>
        <dbReference type="ARBA" id="ARBA00022679"/>
    </source>
</evidence>
<keyword evidence="4" id="KW-0472">Membrane</keyword>
<feature type="transmembrane region" description="Helical" evidence="4">
    <location>
        <begin position="384"/>
        <end position="404"/>
    </location>
</feature>
<sequence length="419" mass="47892">MAIIPDAITFSGINVFFWSIVSLLRAVKEKIKPESRNSYSEILINNLKKNSTAVLITAKNEDKVIKKTISTMKKIVGAQNIYVMSDGSTDNTHTIIKKSGVQVIERKKSRGKAKSLITLMKYFRILDKYPYAFIVDADITVNSDFLDKALKIFADPDVAAVTGHAEINWKKRNSINIESFILAYRQRLYSVLQYAIRYGQTWKLFNATPVIPGFATIFRTSVLKKIDLSPGGLIIEDFNTAFQIHKKKLGKVYYHPEIWAYGNEPSTINDYIAQVNRWNLGFWQTLFKHKIWASFFSLATVSFVIESLFIALFLYMLPLTAFVLIIKYFPDMFSASLLSISESLNKFITPALLFTAVIFLDFIYTVIVAIIIRKPVLLFYGPGFIFFRFLDSLIILSSLFQAIFTKSDGVWTSPKRKRL</sequence>
<dbReference type="AlphaFoldDB" id="A0A1F5Z605"/>
<evidence type="ECO:0000256" key="2">
    <source>
        <dbReference type="ARBA" id="ARBA00022676"/>
    </source>
</evidence>
<evidence type="ECO:0008006" key="7">
    <source>
        <dbReference type="Google" id="ProtNLM"/>
    </source>
</evidence>
<dbReference type="Proteomes" id="UP000177354">
    <property type="component" value="Unassembled WGS sequence"/>
</dbReference>
<proteinExistence type="inferred from homology"/>
<evidence type="ECO:0000313" key="5">
    <source>
        <dbReference type="EMBL" id="OGG07878.1"/>
    </source>
</evidence>
<gene>
    <name evidence="5" type="ORF">A2777_00510</name>
</gene>
<dbReference type="GO" id="GO:0016757">
    <property type="term" value="F:glycosyltransferase activity"/>
    <property type="evidence" value="ECO:0007669"/>
    <property type="project" value="UniProtKB-KW"/>
</dbReference>
<keyword evidence="2" id="KW-0328">Glycosyltransferase</keyword>
<reference evidence="5 6" key="1">
    <citation type="journal article" date="2016" name="Nat. Commun.">
        <title>Thousands of microbial genomes shed light on interconnected biogeochemical processes in an aquifer system.</title>
        <authorList>
            <person name="Anantharaman K."/>
            <person name="Brown C.T."/>
            <person name="Hug L.A."/>
            <person name="Sharon I."/>
            <person name="Castelle C.J."/>
            <person name="Probst A.J."/>
            <person name="Thomas B.C."/>
            <person name="Singh A."/>
            <person name="Wilkins M.J."/>
            <person name="Karaoz U."/>
            <person name="Brodie E.L."/>
            <person name="Williams K.H."/>
            <person name="Hubbard S.S."/>
            <person name="Banfield J.F."/>
        </authorList>
    </citation>
    <scope>NUCLEOTIDE SEQUENCE [LARGE SCALE GENOMIC DNA]</scope>
</reference>
<dbReference type="Pfam" id="PF13641">
    <property type="entry name" value="Glyco_tranf_2_3"/>
    <property type="match status" value="1"/>
</dbReference>
<keyword evidence="3" id="KW-0808">Transferase</keyword>
<keyword evidence="4" id="KW-0812">Transmembrane</keyword>
<dbReference type="Gene3D" id="3.90.550.10">
    <property type="entry name" value="Spore Coat Polysaccharide Biosynthesis Protein SpsA, Chain A"/>
    <property type="match status" value="1"/>
</dbReference>
<protein>
    <recommendedName>
        <fullName evidence="7">Glycosyltransferase 2-like domain-containing protein</fullName>
    </recommendedName>
</protein>
<dbReference type="EMBL" id="MFJF01000007">
    <property type="protein sequence ID" value="OGG07878.1"/>
    <property type="molecule type" value="Genomic_DNA"/>
</dbReference>
<evidence type="ECO:0000313" key="6">
    <source>
        <dbReference type="Proteomes" id="UP000177354"/>
    </source>
</evidence>
<evidence type="ECO:0000256" key="1">
    <source>
        <dbReference type="ARBA" id="ARBA00006739"/>
    </source>
</evidence>
<name>A0A1F5Z605_9BACT</name>
<dbReference type="PANTHER" id="PTHR43630:SF1">
    <property type="entry name" value="POLY-BETA-1,6-N-ACETYL-D-GLUCOSAMINE SYNTHASE"/>
    <property type="match status" value="1"/>
</dbReference>
<dbReference type="SUPFAM" id="SSF53448">
    <property type="entry name" value="Nucleotide-diphospho-sugar transferases"/>
    <property type="match status" value="1"/>
</dbReference>